<dbReference type="AlphaFoldDB" id="A0A9X2H7U0"/>
<dbReference type="PANTHER" id="PTHR39441:SF1">
    <property type="entry name" value="DUF2252 DOMAIN-CONTAINING PROTEIN"/>
    <property type="match status" value="1"/>
</dbReference>
<dbReference type="RefSeq" id="WP_232057703.1">
    <property type="nucleotide sequence ID" value="NZ_BAAANU010000026.1"/>
</dbReference>
<keyword evidence="3" id="KW-1185">Reference proteome</keyword>
<sequence length="478" mass="52654">MSPSTMPVARLSPQSSDFEARRAAGLEARARLRRSGHAEWTPPQTRVDPVALLEGQAAQRDPDLVPIRHGRMRTSPFAFFRGAALIMAADLATIRDSGLVVQLCGDAHLSNFGLFGSAERRLVFDMNDFDETLPGPFEWDVKRLVASIEIAGRHRGFTDGERDGMRRAAVRGYREQMQGAAGASVLDAWYDTVSVESVREWVRRERKADRAGKRQVRGIDSVAAKARSKDRVKAVSKLVGFVDGRMRILPDPPLVVPVEDFVGGEQAATAELMREVLDAYRSTLGAARHPLSEYSYVHMARRVSGVGSVGTRSWIVLLRGRDDDDAILLQAKEAQASVLERFLGPSEHASHGERVVRGQRLMQASGDIFLGWSPGVTDANGRRRDFYLRQLHDWKGSFDPEKLVPHGAELYARLCGETLARAHGRTGDRVAIAAYLGGSRAFDDAVSAFAVSYADQNDEDFRAFTRAIDEGRIAAVDA</sequence>
<gene>
    <name evidence="2" type="ORF">BJ978_001715</name>
</gene>
<proteinExistence type="predicted"/>
<evidence type="ECO:0000313" key="2">
    <source>
        <dbReference type="EMBL" id="MCP2371039.1"/>
    </source>
</evidence>
<organism evidence="2 3">
    <name type="scientific">Agromyces terreus</name>
    <dbReference type="NCBI Taxonomy" id="424795"/>
    <lineage>
        <taxon>Bacteria</taxon>
        <taxon>Bacillati</taxon>
        <taxon>Actinomycetota</taxon>
        <taxon>Actinomycetes</taxon>
        <taxon>Micrococcales</taxon>
        <taxon>Microbacteriaceae</taxon>
        <taxon>Agromyces</taxon>
    </lineage>
</organism>
<dbReference type="Proteomes" id="UP001139722">
    <property type="component" value="Unassembled WGS sequence"/>
</dbReference>
<dbReference type="EMBL" id="JAMZDY010000001">
    <property type="protein sequence ID" value="MCP2371039.1"/>
    <property type="molecule type" value="Genomic_DNA"/>
</dbReference>
<comment type="caution">
    <text evidence="2">The sequence shown here is derived from an EMBL/GenBank/DDBJ whole genome shotgun (WGS) entry which is preliminary data.</text>
</comment>
<protein>
    <submittedName>
        <fullName evidence="2">Uncharacterized protein (DUF2252 family)</fullName>
    </submittedName>
</protein>
<accession>A0A9X2H7U0</accession>
<name>A0A9X2H7U0_9MICO</name>
<dbReference type="InterPro" id="IPR018721">
    <property type="entry name" value="DUF2252"/>
</dbReference>
<evidence type="ECO:0000313" key="3">
    <source>
        <dbReference type="Proteomes" id="UP001139722"/>
    </source>
</evidence>
<dbReference type="Pfam" id="PF10009">
    <property type="entry name" value="DUF2252"/>
    <property type="match status" value="1"/>
</dbReference>
<reference evidence="2" key="1">
    <citation type="submission" date="2022-06" db="EMBL/GenBank/DDBJ databases">
        <title>Sequencing the genomes of 1000 actinobacteria strains.</title>
        <authorList>
            <person name="Klenk H.-P."/>
        </authorList>
    </citation>
    <scope>NUCLEOTIDE SEQUENCE</scope>
    <source>
        <strain evidence="2">DSM 22016</strain>
    </source>
</reference>
<evidence type="ECO:0000256" key="1">
    <source>
        <dbReference type="SAM" id="MobiDB-lite"/>
    </source>
</evidence>
<dbReference type="PANTHER" id="PTHR39441">
    <property type="entry name" value="DUF2252 DOMAIN-CONTAINING PROTEIN"/>
    <property type="match status" value="1"/>
</dbReference>
<feature type="region of interest" description="Disordered" evidence="1">
    <location>
        <begin position="1"/>
        <end position="20"/>
    </location>
</feature>